<comment type="caution">
    <text evidence="2">The sequence shown here is derived from an EMBL/GenBank/DDBJ whole genome shotgun (WGS) entry which is preliminary data.</text>
</comment>
<protein>
    <recommendedName>
        <fullName evidence="4">TonB C-terminal domain-containing protein</fullName>
    </recommendedName>
</protein>
<accession>A0A0E9N045</accession>
<keyword evidence="1" id="KW-0732">Signal</keyword>
<feature type="signal peptide" evidence="1">
    <location>
        <begin position="1"/>
        <end position="17"/>
    </location>
</feature>
<dbReference type="STRING" id="1220578.FPE01S_01_17580"/>
<dbReference type="RefSeq" id="WP_157473943.1">
    <property type="nucleotide sequence ID" value="NZ_BBWV01000001.1"/>
</dbReference>
<dbReference type="AlphaFoldDB" id="A0A0E9N045"/>
<organism evidence="2 3">
    <name type="scientific">Flavihumibacter petaseus NBRC 106054</name>
    <dbReference type="NCBI Taxonomy" id="1220578"/>
    <lineage>
        <taxon>Bacteria</taxon>
        <taxon>Pseudomonadati</taxon>
        <taxon>Bacteroidota</taxon>
        <taxon>Chitinophagia</taxon>
        <taxon>Chitinophagales</taxon>
        <taxon>Chitinophagaceae</taxon>
        <taxon>Flavihumibacter</taxon>
    </lineage>
</organism>
<dbReference type="Proteomes" id="UP000033121">
    <property type="component" value="Unassembled WGS sequence"/>
</dbReference>
<name>A0A0E9N045_9BACT</name>
<sequence length="155" mass="17121">MKKSVLGLLFLSLVLAAAGQSKHKNPCYRETIGNSAATLTEASSLPKYKHGNRELSMILSGSMDLEKIYASLPDYPSMEDSVKVKFVISRNAEMSDISVSSKWSVLTSEIKNALIRTSCSWQPGATESPVSAWYHGIVYVKLERKTNSIRLSVFD</sequence>
<feature type="chain" id="PRO_5002430309" description="TonB C-terminal domain-containing protein" evidence="1">
    <location>
        <begin position="18"/>
        <end position="155"/>
    </location>
</feature>
<dbReference type="EMBL" id="BBWV01000001">
    <property type="protein sequence ID" value="GAO42740.1"/>
    <property type="molecule type" value="Genomic_DNA"/>
</dbReference>
<evidence type="ECO:0000313" key="3">
    <source>
        <dbReference type="Proteomes" id="UP000033121"/>
    </source>
</evidence>
<keyword evidence="3" id="KW-1185">Reference proteome</keyword>
<evidence type="ECO:0000256" key="1">
    <source>
        <dbReference type="SAM" id="SignalP"/>
    </source>
</evidence>
<evidence type="ECO:0008006" key="4">
    <source>
        <dbReference type="Google" id="ProtNLM"/>
    </source>
</evidence>
<reference evidence="2 3" key="1">
    <citation type="submission" date="2015-04" db="EMBL/GenBank/DDBJ databases">
        <title>Whole genome shotgun sequence of Flavihumibacter petaseus NBRC 106054.</title>
        <authorList>
            <person name="Miyazawa S."/>
            <person name="Hosoyama A."/>
            <person name="Hashimoto M."/>
            <person name="Noguchi M."/>
            <person name="Tsuchikane K."/>
            <person name="Ohji S."/>
            <person name="Yamazoe A."/>
            <person name="Ichikawa N."/>
            <person name="Kimura A."/>
            <person name="Fujita N."/>
        </authorList>
    </citation>
    <scope>NUCLEOTIDE SEQUENCE [LARGE SCALE GENOMIC DNA]</scope>
    <source>
        <strain evidence="2 3">NBRC 106054</strain>
    </source>
</reference>
<gene>
    <name evidence="2" type="ORF">FPE01S_01_17580</name>
</gene>
<evidence type="ECO:0000313" key="2">
    <source>
        <dbReference type="EMBL" id="GAO42740.1"/>
    </source>
</evidence>
<proteinExistence type="predicted"/>